<dbReference type="Proteomes" id="UP000831290">
    <property type="component" value="Chromosome"/>
</dbReference>
<dbReference type="SUPFAM" id="SSF56925">
    <property type="entry name" value="OMPA-like"/>
    <property type="match status" value="1"/>
</dbReference>
<evidence type="ECO:0000313" key="3">
    <source>
        <dbReference type="EMBL" id="UOB18372.1"/>
    </source>
</evidence>
<dbReference type="Pfam" id="PF13505">
    <property type="entry name" value="OMP_b-brl"/>
    <property type="match status" value="1"/>
</dbReference>
<proteinExistence type="predicted"/>
<dbReference type="InterPro" id="IPR027385">
    <property type="entry name" value="Beta-barrel_OMP"/>
</dbReference>
<feature type="domain" description="Outer membrane protein beta-barrel" evidence="2">
    <location>
        <begin position="6"/>
        <end position="178"/>
    </location>
</feature>
<evidence type="ECO:0000256" key="1">
    <source>
        <dbReference type="ARBA" id="ARBA00022729"/>
    </source>
</evidence>
<protein>
    <submittedName>
        <fullName evidence="3">Porin family protein</fullName>
    </submittedName>
</protein>
<evidence type="ECO:0000259" key="2">
    <source>
        <dbReference type="Pfam" id="PF13505"/>
    </source>
</evidence>
<dbReference type="AlphaFoldDB" id="A0A9E7CUG3"/>
<organism evidence="3 4">
    <name type="scientific">Abyssalbus ytuae</name>
    <dbReference type="NCBI Taxonomy" id="2926907"/>
    <lineage>
        <taxon>Bacteria</taxon>
        <taxon>Pseudomonadati</taxon>
        <taxon>Bacteroidota</taxon>
        <taxon>Flavobacteriia</taxon>
        <taxon>Flavobacteriales</taxon>
        <taxon>Flavobacteriaceae</taxon>
        <taxon>Abyssalbus</taxon>
    </lineage>
</organism>
<dbReference type="KEGG" id="fbm:MQE35_03560"/>
<dbReference type="RefSeq" id="WP_255844544.1">
    <property type="nucleotide sequence ID" value="NZ_CP094358.1"/>
</dbReference>
<sequence>MKQNFLLLVFLLTTLLTYSQEKKFSIDANYPIPVGDNFLGDNFKGAIDLGLKYRFFETTNFFLGASMNAGILTKGSEDVNPANPVIGPDTSVTAYVFQPRLFLELNQESMSKLHPSLGLGYSFLHFKANAFDFTDDVNGVNVHISLAYDISEKVYIQAQYDFIKAKATGDVKDVKYNTHINILKFGLGVRL</sequence>
<evidence type="ECO:0000313" key="4">
    <source>
        <dbReference type="Proteomes" id="UP000831290"/>
    </source>
</evidence>
<keyword evidence="4" id="KW-1185">Reference proteome</keyword>
<dbReference type="EMBL" id="CP094358">
    <property type="protein sequence ID" value="UOB18372.1"/>
    <property type="molecule type" value="Genomic_DNA"/>
</dbReference>
<keyword evidence="1" id="KW-0732">Signal</keyword>
<reference evidence="3" key="1">
    <citation type="submission" date="2022-03" db="EMBL/GenBank/DDBJ databases">
        <title>Description of Abyssus ytuae gen. nov., sp. nov., a novel member of the family Flavobacteriaceae isolated from the sediment of Mariana Trench.</title>
        <authorList>
            <person name="Zhang J."/>
            <person name="Xu X."/>
        </authorList>
    </citation>
    <scope>NUCLEOTIDE SEQUENCE</scope>
    <source>
        <strain evidence="3">MT3330</strain>
    </source>
</reference>
<accession>A0A9E7CUG3</accession>
<gene>
    <name evidence="3" type="ORF">MQE35_03560</name>
</gene>
<dbReference type="Gene3D" id="2.40.160.20">
    <property type="match status" value="1"/>
</dbReference>
<name>A0A9E7CUG3_9FLAO</name>
<dbReference type="InterPro" id="IPR011250">
    <property type="entry name" value="OMP/PagP_B-barrel"/>
</dbReference>